<gene>
    <name evidence="3" type="ORF">ACFSVL_33055</name>
</gene>
<evidence type="ECO:0000256" key="1">
    <source>
        <dbReference type="SAM" id="MobiDB-lite"/>
    </source>
</evidence>
<evidence type="ECO:0000313" key="4">
    <source>
        <dbReference type="Proteomes" id="UP001597483"/>
    </source>
</evidence>
<feature type="signal peptide" evidence="2">
    <location>
        <begin position="1"/>
        <end position="21"/>
    </location>
</feature>
<dbReference type="RefSeq" id="WP_378309803.1">
    <property type="nucleotide sequence ID" value="NZ_JBHUKS010000026.1"/>
</dbReference>
<organism evidence="3 4">
    <name type="scientific">Amycolatopsis silviterrae</name>
    <dbReference type="NCBI Taxonomy" id="1656914"/>
    <lineage>
        <taxon>Bacteria</taxon>
        <taxon>Bacillati</taxon>
        <taxon>Actinomycetota</taxon>
        <taxon>Actinomycetes</taxon>
        <taxon>Pseudonocardiales</taxon>
        <taxon>Pseudonocardiaceae</taxon>
        <taxon>Amycolatopsis</taxon>
    </lineage>
</organism>
<proteinExistence type="predicted"/>
<keyword evidence="2" id="KW-0732">Signal</keyword>
<name>A0ABW5HGH0_9PSEU</name>
<dbReference type="PROSITE" id="PS51257">
    <property type="entry name" value="PROKAR_LIPOPROTEIN"/>
    <property type="match status" value="1"/>
</dbReference>
<dbReference type="Proteomes" id="UP001597483">
    <property type="component" value="Unassembled WGS sequence"/>
</dbReference>
<keyword evidence="3" id="KW-0449">Lipoprotein</keyword>
<dbReference type="EMBL" id="JBHUKS010000026">
    <property type="protein sequence ID" value="MFD2472266.1"/>
    <property type="molecule type" value="Genomic_DNA"/>
</dbReference>
<feature type="compositionally biased region" description="Low complexity" evidence="1">
    <location>
        <begin position="28"/>
        <end position="48"/>
    </location>
</feature>
<feature type="region of interest" description="Disordered" evidence="1">
    <location>
        <begin position="24"/>
        <end position="48"/>
    </location>
</feature>
<evidence type="ECO:0000256" key="2">
    <source>
        <dbReference type="SAM" id="SignalP"/>
    </source>
</evidence>
<reference evidence="4" key="1">
    <citation type="journal article" date="2019" name="Int. J. Syst. Evol. Microbiol.">
        <title>The Global Catalogue of Microorganisms (GCM) 10K type strain sequencing project: providing services to taxonomists for standard genome sequencing and annotation.</title>
        <authorList>
            <consortium name="The Broad Institute Genomics Platform"/>
            <consortium name="The Broad Institute Genome Sequencing Center for Infectious Disease"/>
            <person name="Wu L."/>
            <person name="Ma J."/>
        </authorList>
    </citation>
    <scope>NUCLEOTIDE SEQUENCE [LARGE SCALE GENOMIC DNA]</scope>
    <source>
        <strain evidence="4">CGMCC 4.7641</strain>
    </source>
</reference>
<comment type="caution">
    <text evidence="3">The sequence shown here is derived from an EMBL/GenBank/DDBJ whole genome shotgun (WGS) entry which is preliminary data.</text>
</comment>
<feature type="chain" id="PRO_5046991418" evidence="2">
    <location>
        <begin position="22"/>
        <end position="223"/>
    </location>
</feature>
<accession>A0ABW5HGH0</accession>
<evidence type="ECO:0000313" key="3">
    <source>
        <dbReference type="EMBL" id="MFD2472266.1"/>
    </source>
</evidence>
<protein>
    <submittedName>
        <fullName evidence="3">Lipoprotein</fullName>
    </submittedName>
</protein>
<keyword evidence="4" id="KW-1185">Reference proteome</keyword>
<sequence>MRKVVIAAGLVLFLSGCSAPADPPAAPAAPAASSPAPSSAPASSSSAPVAKDLTKYLPTEAQLSAARVRSQQKPLPYVVGSTTPLRVLRVCGADQPWDSAAKNGAQAGSVTDTVQIRELVAEYQGYSGEQVVSGLGKALDCGTAVVEDEELAVKTRFSVPGGDPQLGFCGQFRGTRITACALVLAHGNRVLAVTAAGWRATSAEQQAELKRLAPTFAAAFDQD</sequence>